<accession>A0A1L4D0Q1</accession>
<evidence type="ECO:0000313" key="1">
    <source>
        <dbReference type="EMBL" id="APJ03767.1"/>
    </source>
</evidence>
<dbReference type="EMBL" id="CP017834">
    <property type="protein sequence ID" value="APJ03767.1"/>
    <property type="molecule type" value="Genomic_DNA"/>
</dbReference>
<gene>
    <name evidence="1" type="ORF">AXG55_07550</name>
</gene>
<dbReference type="AlphaFoldDB" id="A0A1L4D0Q1"/>
<protein>
    <submittedName>
        <fullName evidence="1">Uncharacterized protein</fullName>
    </submittedName>
</protein>
<evidence type="ECO:0000313" key="2">
    <source>
        <dbReference type="Proteomes" id="UP000184731"/>
    </source>
</evidence>
<proteinExistence type="predicted"/>
<name>A0A1L4D0Q1_9BACT</name>
<reference evidence="1 2" key="1">
    <citation type="submission" date="2016-10" db="EMBL/GenBank/DDBJ databases">
        <title>Silvanigrella aquatica sp. nov., isolated from a freshwater lake located in the Black Forest, Germany, description of Silvanigrellaceae fam. nov., Silvanigrellales ord. nov., reclassification of the order Bdellovibrionales in the class Oligoflexia, reclassification of the families Bacteriovoracaceae and Halobacteriovoraceae in the new order Bacteriovoracales ord. nov., and reclassification of the family Pseudobacteriovoracaceae in the order Oligoflexiales.</title>
        <authorList>
            <person name="Hahn M.W."/>
            <person name="Schmidt J."/>
            <person name="Koll U."/>
            <person name="Rohde M."/>
            <person name="Verbag S."/>
            <person name="Pitt A."/>
            <person name="Nakai R."/>
            <person name="Naganuma T."/>
            <person name="Lang E."/>
        </authorList>
    </citation>
    <scope>NUCLEOTIDE SEQUENCE [LARGE SCALE GENOMIC DNA]</scope>
    <source>
        <strain evidence="1 2">MWH-Nonnen-W8red</strain>
    </source>
</reference>
<dbReference type="KEGG" id="saqi:AXG55_07550"/>
<dbReference type="Proteomes" id="UP000184731">
    <property type="component" value="Chromosome"/>
</dbReference>
<organism evidence="1 2">
    <name type="scientific">Silvanigrella aquatica</name>
    <dbReference type="NCBI Taxonomy" id="1915309"/>
    <lineage>
        <taxon>Bacteria</taxon>
        <taxon>Pseudomonadati</taxon>
        <taxon>Bdellovibrionota</taxon>
        <taxon>Oligoflexia</taxon>
        <taxon>Silvanigrellales</taxon>
        <taxon>Silvanigrellaceae</taxon>
        <taxon>Silvanigrella</taxon>
    </lineage>
</organism>
<dbReference type="OrthoDB" id="9839586at2"/>
<keyword evidence="2" id="KW-1185">Reference proteome</keyword>
<sequence length="89" mass="9810">MKESRCPYHVKQGLVDAEGKLVLSDVCGVKSACGAVCPFAPFKENSHKECSRFMAHVRGAERQVLVPKNDIEYLPEVSGLSNFSEIDLL</sequence>